<keyword evidence="7 11" id="KW-0411">Iron-sulfur</keyword>
<dbReference type="PANTHER" id="PTHR43105">
    <property type="entry name" value="RESPIRATORY NITRATE REDUCTASE"/>
    <property type="match status" value="1"/>
</dbReference>
<evidence type="ECO:0000256" key="5">
    <source>
        <dbReference type="ARBA" id="ARBA00022967"/>
    </source>
</evidence>
<feature type="domain" description="2Fe-2S ferredoxin-type" evidence="12">
    <location>
        <begin position="8"/>
        <end position="86"/>
    </location>
</feature>
<dbReference type="SMART" id="SM00929">
    <property type="entry name" value="NADH-G_4Fe-4S_3"/>
    <property type="match status" value="1"/>
</dbReference>
<evidence type="ECO:0000256" key="7">
    <source>
        <dbReference type="ARBA" id="ARBA00023014"/>
    </source>
</evidence>
<dbReference type="Gene3D" id="3.40.50.740">
    <property type="match status" value="2"/>
</dbReference>
<evidence type="ECO:0000256" key="4">
    <source>
        <dbReference type="ARBA" id="ARBA00022723"/>
    </source>
</evidence>
<evidence type="ECO:0000256" key="2">
    <source>
        <dbReference type="ARBA" id="ARBA00005404"/>
    </source>
</evidence>
<reference evidence="15" key="1">
    <citation type="journal article" date="2014" name="Int. J. Syst. Evol. Microbiol.">
        <title>Complete genome sequence of Corynebacterium casei LMG S-19264T (=DSM 44701T), isolated from a smear-ripened cheese.</title>
        <authorList>
            <consortium name="US DOE Joint Genome Institute (JGI-PGF)"/>
            <person name="Walter F."/>
            <person name="Albersmeier A."/>
            <person name="Kalinowski J."/>
            <person name="Ruckert C."/>
        </authorList>
    </citation>
    <scope>NUCLEOTIDE SEQUENCE</scope>
    <source>
        <strain evidence="15">CGMCC 1.15758</strain>
    </source>
</reference>
<evidence type="ECO:0000313" key="16">
    <source>
        <dbReference type="Proteomes" id="UP000636949"/>
    </source>
</evidence>
<dbReference type="AlphaFoldDB" id="A0A8J2Z3U7"/>
<reference evidence="15" key="2">
    <citation type="submission" date="2020-09" db="EMBL/GenBank/DDBJ databases">
        <authorList>
            <person name="Sun Q."/>
            <person name="Zhou Y."/>
        </authorList>
    </citation>
    <scope>NUCLEOTIDE SEQUENCE</scope>
    <source>
        <strain evidence="15">CGMCC 1.15758</strain>
    </source>
</reference>
<dbReference type="EC" id="7.1.1.-" evidence="11"/>
<dbReference type="Pfam" id="PF22151">
    <property type="entry name" value="Fer4_NDSU1"/>
    <property type="match status" value="1"/>
</dbReference>
<dbReference type="Gene3D" id="3.30.70.20">
    <property type="match status" value="1"/>
</dbReference>
<feature type="domain" description="4Fe-4S Mo/W bis-MGD-type" evidence="13">
    <location>
        <begin position="223"/>
        <end position="279"/>
    </location>
</feature>
<evidence type="ECO:0000256" key="3">
    <source>
        <dbReference type="ARBA" id="ARBA00022485"/>
    </source>
</evidence>
<comment type="function">
    <text evidence="11">NDH-1 shuttles electrons from NADH, via FMN and iron-sulfur (Fe-S) centers, to quinones in the respiratory chain. Couples the redox reaction to proton translocation (for every two electrons transferred, four hydrogen ions are translocated across the cytoplasmic membrane), and thus conserves the redox energy in a proton gradient.</text>
</comment>
<dbReference type="Pfam" id="PF10588">
    <property type="entry name" value="NADH-G_4Fe-4S_3"/>
    <property type="match status" value="1"/>
</dbReference>
<dbReference type="GO" id="GO:0008137">
    <property type="term" value="F:NADH dehydrogenase (ubiquinone) activity"/>
    <property type="evidence" value="ECO:0007669"/>
    <property type="project" value="UniProtKB-UniRule"/>
</dbReference>
<keyword evidence="5 11" id="KW-1278">Translocase</keyword>
<dbReference type="PROSITE" id="PS51839">
    <property type="entry name" value="4FE4S_HC3"/>
    <property type="match status" value="1"/>
</dbReference>
<dbReference type="InterPro" id="IPR010228">
    <property type="entry name" value="NADH_UbQ_OxRdtase_Gsu"/>
</dbReference>
<dbReference type="CDD" id="cd00207">
    <property type="entry name" value="fer2"/>
    <property type="match status" value="1"/>
</dbReference>
<evidence type="ECO:0000313" key="15">
    <source>
        <dbReference type="EMBL" id="GGF96118.1"/>
    </source>
</evidence>
<dbReference type="PROSITE" id="PS00643">
    <property type="entry name" value="COMPLEX1_75K_3"/>
    <property type="match status" value="1"/>
</dbReference>
<dbReference type="SUPFAM" id="SSF54292">
    <property type="entry name" value="2Fe-2S ferredoxin-like"/>
    <property type="match status" value="1"/>
</dbReference>
<dbReference type="SUPFAM" id="SSF54862">
    <property type="entry name" value="4Fe-4S ferredoxins"/>
    <property type="match status" value="1"/>
</dbReference>
<dbReference type="InterPro" id="IPR006963">
    <property type="entry name" value="Mopterin_OxRdtase_4Fe-4S_dom"/>
</dbReference>
<dbReference type="FunFam" id="3.30.70.20:FF:000002">
    <property type="entry name" value="NADH-ubiquinone oxidoreductase 75 kDa subunit"/>
    <property type="match status" value="1"/>
</dbReference>
<dbReference type="PROSITE" id="PS00641">
    <property type="entry name" value="COMPLEX1_75K_1"/>
    <property type="match status" value="1"/>
</dbReference>
<protein>
    <recommendedName>
        <fullName evidence="11">NADH-quinone oxidoreductase</fullName>
        <ecNumber evidence="11">7.1.1.-</ecNumber>
    </recommendedName>
</protein>
<dbReference type="Gene3D" id="3.40.228.10">
    <property type="entry name" value="Dimethylsulfoxide Reductase, domain 2"/>
    <property type="match status" value="1"/>
</dbReference>
<dbReference type="InterPro" id="IPR050123">
    <property type="entry name" value="Prok_molybdopt-oxidoreductase"/>
</dbReference>
<comment type="subunit">
    <text evidence="9">Composed of 13 different subunits. Subunits NuoCD, E, F, and G constitute the peripheral sector of the complex.</text>
</comment>
<keyword evidence="6 11" id="KW-0408">Iron</keyword>
<dbReference type="FunFam" id="3.10.20.740:FF:000001">
    <property type="entry name" value="NADH-quinone oxidoreductase subunit G"/>
    <property type="match status" value="1"/>
</dbReference>
<dbReference type="GO" id="GO:0046872">
    <property type="term" value="F:metal ion binding"/>
    <property type="evidence" value="ECO:0007669"/>
    <property type="project" value="UniProtKB-UniRule"/>
</dbReference>
<dbReference type="InterPro" id="IPR000283">
    <property type="entry name" value="NADH_UbQ_OxRdtase_75kDa_su_CS"/>
</dbReference>
<comment type="cofactor">
    <cofactor evidence="1 11">
        <name>[4Fe-4S] cluster</name>
        <dbReference type="ChEBI" id="CHEBI:49883"/>
    </cofactor>
</comment>
<dbReference type="PROSITE" id="PS00642">
    <property type="entry name" value="COMPLEX1_75K_2"/>
    <property type="match status" value="1"/>
</dbReference>
<sequence>MSEKEATKQLNIEINGQPYAAKPGEMIIQIADRHGIYIPRFCYHKKLSIAANCRMCLVEVEGARKPSPACATPIMDGMKVFTKSPTTLSYQKKVMEFLLINHPLDCPICDQGGECELQDVAMGYGSDVSKYNETKRVFDDPTLGPLVATDMTRCIQCTRCVRFGEEISGDKELGAMGRGDHTQIGTYVAKTVNSELSGNIIDLCPVGALTSKPFRFHARAWELMQYATISGADCVGANIYAHTRRNQLMRVVPKENESINETWIADKDRFAYTGVYAEDRVTQPMIKKAGAWVDVSWEEALDFVKVAIEQTKAQDGVNAISSLASDSLTTESLYLIQKLMRQVGSNNIDTRLMQAAHALTLHTGIGFDCELAEIENADVALLIGSYLRKEVPLINHRVHKAVKNGARVLALNSQEYDFNYALQTTQVEANEMVYALANLVKAVAQKSSQPISSEIVNKTIETLEILPEIEALATALVSSEKPVMILGFDAILNKDFAEIYALFAELKTLLSAKGGVLSFGANAKGALLAGAASEYLPGANENLQQGMNTQAILSNKTKLLLNFSLEPELDSVLGQEALQKLQEIDIVAAFTSYATAEMFEYADIILPITTHFEEDGSFINIAGQTQHFKAVIQPYEDSKPLWKVLRVLANLLSLDGFDYQTVDEVYQEFTTHEQAELKVDVDGLFKKGLTALTEGYHVTPSISMYCTNALLRRAKPLQATKDACYAQSLRVSAQYAVAHEINASGRVIAKLDGEEYEIDLIVDGTLAKDTIIVPFQLMPTCGKAWGNVTITPIKQTVVNA</sequence>
<evidence type="ECO:0000256" key="1">
    <source>
        <dbReference type="ARBA" id="ARBA00001966"/>
    </source>
</evidence>
<keyword evidence="3 11" id="KW-0004">4Fe-4S</keyword>
<organism evidence="15 16">
    <name type="scientific">Cysteiniphilum litorale</name>
    <dbReference type="NCBI Taxonomy" id="2056700"/>
    <lineage>
        <taxon>Bacteria</taxon>
        <taxon>Pseudomonadati</taxon>
        <taxon>Pseudomonadota</taxon>
        <taxon>Gammaproteobacteria</taxon>
        <taxon>Thiotrichales</taxon>
        <taxon>Fastidiosibacteraceae</taxon>
        <taxon>Cysteiniphilum</taxon>
    </lineage>
</organism>
<keyword evidence="16" id="KW-1185">Reference proteome</keyword>
<dbReference type="NCBIfam" id="TIGR01973">
    <property type="entry name" value="NuoG"/>
    <property type="match status" value="1"/>
</dbReference>
<evidence type="ECO:0000259" key="13">
    <source>
        <dbReference type="PROSITE" id="PS51669"/>
    </source>
</evidence>
<name>A0A8J2Z3U7_9GAMM</name>
<dbReference type="Proteomes" id="UP000636949">
    <property type="component" value="Unassembled WGS sequence"/>
</dbReference>
<evidence type="ECO:0000256" key="11">
    <source>
        <dbReference type="RuleBase" id="RU003525"/>
    </source>
</evidence>
<evidence type="ECO:0000256" key="10">
    <source>
        <dbReference type="ARBA" id="ARBA00047712"/>
    </source>
</evidence>
<dbReference type="PANTHER" id="PTHR43105:SF13">
    <property type="entry name" value="NADH-UBIQUINONE OXIDOREDUCTASE 75 KDA SUBUNIT, MITOCHONDRIAL"/>
    <property type="match status" value="1"/>
</dbReference>
<dbReference type="GO" id="GO:0016020">
    <property type="term" value="C:membrane"/>
    <property type="evidence" value="ECO:0007669"/>
    <property type="project" value="InterPro"/>
</dbReference>
<evidence type="ECO:0000256" key="6">
    <source>
        <dbReference type="ARBA" id="ARBA00023004"/>
    </source>
</evidence>
<dbReference type="PROSITE" id="PS51669">
    <property type="entry name" value="4FE4S_MOW_BIS_MGD"/>
    <property type="match status" value="1"/>
</dbReference>
<evidence type="ECO:0000259" key="12">
    <source>
        <dbReference type="PROSITE" id="PS51085"/>
    </source>
</evidence>
<dbReference type="GO" id="GO:0051539">
    <property type="term" value="F:4 iron, 4 sulfur cluster binding"/>
    <property type="evidence" value="ECO:0007669"/>
    <property type="project" value="UniProtKB-KW"/>
</dbReference>
<dbReference type="GO" id="GO:0051537">
    <property type="term" value="F:2 iron, 2 sulfur cluster binding"/>
    <property type="evidence" value="ECO:0007669"/>
    <property type="project" value="UniProtKB-UniRule"/>
</dbReference>
<dbReference type="EMBL" id="BMJS01000010">
    <property type="protein sequence ID" value="GGF96118.1"/>
    <property type="molecule type" value="Genomic_DNA"/>
</dbReference>
<dbReference type="GO" id="GO:0048038">
    <property type="term" value="F:quinone binding"/>
    <property type="evidence" value="ECO:0007669"/>
    <property type="project" value="UniProtKB-UniRule"/>
</dbReference>
<dbReference type="Gene3D" id="3.10.20.740">
    <property type="match status" value="1"/>
</dbReference>
<dbReference type="OrthoDB" id="9810782at2"/>
<comment type="caution">
    <text evidence="15">The sequence shown here is derived from an EMBL/GenBank/DDBJ whole genome shotgun (WGS) entry which is preliminary data.</text>
</comment>
<dbReference type="Pfam" id="PF00384">
    <property type="entry name" value="Molybdopterin"/>
    <property type="match status" value="1"/>
</dbReference>
<comment type="catalytic activity">
    <reaction evidence="10 11">
        <text>a quinone + NADH + 5 H(+)(in) = a quinol + NAD(+) + 4 H(+)(out)</text>
        <dbReference type="Rhea" id="RHEA:57888"/>
        <dbReference type="ChEBI" id="CHEBI:15378"/>
        <dbReference type="ChEBI" id="CHEBI:24646"/>
        <dbReference type="ChEBI" id="CHEBI:57540"/>
        <dbReference type="ChEBI" id="CHEBI:57945"/>
        <dbReference type="ChEBI" id="CHEBI:132124"/>
    </reaction>
</comment>
<evidence type="ECO:0000256" key="9">
    <source>
        <dbReference type="ARBA" id="ARBA00026021"/>
    </source>
</evidence>
<dbReference type="SUPFAM" id="SSF53706">
    <property type="entry name" value="Formate dehydrogenase/DMSO reductase, domains 1-3"/>
    <property type="match status" value="1"/>
</dbReference>
<dbReference type="GO" id="GO:0042773">
    <property type="term" value="P:ATP synthesis coupled electron transport"/>
    <property type="evidence" value="ECO:0007669"/>
    <property type="project" value="InterPro"/>
</dbReference>
<gene>
    <name evidence="15" type="primary">nuoG</name>
    <name evidence="15" type="ORF">GCM10010995_11730</name>
</gene>
<comment type="similarity">
    <text evidence="2 11">Belongs to the complex I 75 kDa subunit family.</text>
</comment>
<evidence type="ECO:0000256" key="8">
    <source>
        <dbReference type="ARBA" id="ARBA00023027"/>
    </source>
</evidence>
<dbReference type="InterPro" id="IPR001041">
    <property type="entry name" value="2Fe-2S_ferredoxin-type"/>
</dbReference>
<dbReference type="InterPro" id="IPR036010">
    <property type="entry name" value="2Fe-2S_ferredoxin-like_sf"/>
</dbReference>
<dbReference type="Pfam" id="PF13510">
    <property type="entry name" value="Fer2_4"/>
    <property type="match status" value="1"/>
</dbReference>
<keyword evidence="8 11" id="KW-0520">NAD</keyword>
<keyword evidence="4 11" id="KW-0479">Metal-binding</keyword>
<keyword evidence="11" id="KW-0001">2Fe-2S</keyword>
<dbReference type="PROSITE" id="PS51085">
    <property type="entry name" value="2FE2S_FER_2"/>
    <property type="match status" value="1"/>
</dbReference>
<proteinExistence type="inferred from homology"/>
<dbReference type="InterPro" id="IPR006656">
    <property type="entry name" value="Mopterin_OxRdtase"/>
</dbReference>
<evidence type="ECO:0000259" key="14">
    <source>
        <dbReference type="PROSITE" id="PS51839"/>
    </source>
</evidence>
<keyword evidence="11" id="KW-0874">Quinone</keyword>
<dbReference type="Pfam" id="PF22117">
    <property type="entry name" value="Fer4_Nqo3"/>
    <property type="match status" value="1"/>
</dbReference>
<accession>A0A8J2Z3U7</accession>
<feature type="domain" description="4Fe-4S His(Cys)3-ligated-type" evidence="14">
    <location>
        <begin position="86"/>
        <end position="125"/>
    </location>
</feature>
<dbReference type="GO" id="GO:0016651">
    <property type="term" value="F:oxidoreductase activity, acting on NAD(P)H"/>
    <property type="evidence" value="ECO:0007669"/>
    <property type="project" value="InterPro"/>
</dbReference>
<comment type="cofactor">
    <cofactor evidence="11">
        <name>[2Fe-2S] cluster</name>
        <dbReference type="ChEBI" id="CHEBI:190135"/>
    </cofactor>
    <text evidence="11">Binds 1 [2Fe-2S] cluster per subunit.</text>
</comment>
<dbReference type="RefSeq" id="WP_157968228.1">
    <property type="nucleotide sequence ID" value="NZ_BMJS01000010.1"/>
</dbReference>
<dbReference type="InterPro" id="IPR054351">
    <property type="entry name" value="NADH_UbQ_OxRdtase_ferredoxin"/>
</dbReference>
<dbReference type="InterPro" id="IPR019574">
    <property type="entry name" value="NADH_UbQ_OxRdtase_Gsu_4Fe4S-bd"/>
</dbReference>